<dbReference type="EMBL" id="JBHMCF010000051">
    <property type="protein sequence ID" value="MFB9476448.1"/>
    <property type="molecule type" value="Genomic_DNA"/>
</dbReference>
<keyword evidence="4" id="KW-1185">Reference proteome</keyword>
<dbReference type="SUPFAM" id="SSF50969">
    <property type="entry name" value="YVTN repeat-like/Quinoprotein amine dehydrogenase"/>
    <property type="match status" value="1"/>
</dbReference>
<organism evidence="3 4">
    <name type="scientific">Nonomuraea salmonea</name>
    <dbReference type="NCBI Taxonomy" id="46181"/>
    <lineage>
        <taxon>Bacteria</taxon>
        <taxon>Bacillati</taxon>
        <taxon>Actinomycetota</taxon>
        <taxon>Actinomycetes</taxon>
        <taxon>Streptosporangiales</taxon>
        <taxon>Streptosporangiaceae</taxon>
        <taxon>Nonomuraea</taxon>
    </lineage>
</organism>
<dbReference type="RefSeq" id="WP_379485057.1">
    <property type="nucleotide sequence ID" value="NZ_JBHMCF010000051.1"/>
</dbReference>
<evidence type="ECO:0000256" key="2">
    <source>
        <dbReference type="SAM" id="Phobius"/>
    </source>
</evidence>
<comment type="caution">
    <text evidence="3">The sequence shown here is derived from an EMBL/GenBank/DDBJ whole genome shotgun (WGS) entry which is preliminary data.</text>
</comment>
<feature type="compositionally biased region" description="Polar residues" evidence="1">
    <location>
        <begin position="86"/>
        <end position="96"/>
    </location>
</feature>
<keyword evidence="2" id="KW-0812">Transmembrane</keyword>
<keyword evidence="2" id="KW-0472">Membrane</keyword>
<protein>
    <recommendedName>
        <fullName evidence="5">WD40 repeat domain-containing protein</fullName>
    </recommendedName>
</protein>
<proteinExistence type="predicted"/>
<accession>A0ABV5P1J7</accession>
<dbReference type="InterPro" id="IPR011044">
    <property type="entry name" value="Quino_amine_DH_bsu"/>
</dbReference>
<gene>
    <name evidence="3" type="ORF">ACFFR3_43740</name>
</gene>
<name>A0ABV5P1J7_9ACTN</name>
<evidence type="ECO:0000256" key="1">
    <source>
        <dbReference type="SAM" id="MobiDB-lite"/>
    </source>
</evidence>
<dbReference type="Proteomes" id="UP001589568">
    <property type="component" value="Unassembled WGS sequence"/>
</dbReference>
<evidence type="ECO:0008006" key="5">
    <source>
        <dbReference type="Google" id="ProtNLM"/>
    </source>
</evidence>
<sequence length="389" mass="41907">MRTEDELIEARVTETLRMIADRAPQHDLLAGLAERRRRRRHRRARAVLAAACAITLGWGAAVTWPSPLRPVLSAHGPRTDGAGSYGSATDGSTRDGSATDGARTEGDRATGLPSGAGREIERVWPDAMVTIPAGYRPLAAIDATRLLVRHEPGQIGVYDVTTGRFGAVFTPPADMRALTVDEEHAAWLSGGWVWVAPLRGSGQARRAGRVQPGAAGEPDRLALAGDQVAWSSPLGGVWRLSLDGGRPERVPRSAGLQLAGWPWATDEPLALRDNPTRMVNLETGRKVTIRAAHGVEGLRCGPTWCVGTRGQDAVVQRVDGRDVRVRKGLREPGYRDRFFVGHQGVYDARADRLVSFAPLTQWSGGDGLIAWRQGDGLRVVNLAAVPPAR</sequence>
<evidence type="ECO:0000313" key="3">
    <source>
        <dbReference type="EMBL" id="MFB9476448.1"/>
    </source>
</evidence>
<keyword evidence="2" id="KW-1133">Transmembrane helix</keyword>
<evidence type="ECO:0000313" key="4">
    <source>
        <dbReference type="Proteomes" id="UP001589568"/>
    </source>
</evidence>
<reference evidence="3 4" key="1">
    <citation type="submission" date="2024-09" db="EMBL/GenBank/DDBJ databases">
        <authorList>
            <person name="Sun Q."/>
            <person name="Mori K."/>
        </authorList>
    </citation>
    <scope>NUCLEOTIDE SEQUENCE [LARGE SCALE GENOMIC DNA]</scope>
    <source>
        <strain evidence="3 4">JCM 3324</strain>
    </source>
</reference>
<feature type="region of interest" description="Disordered" evidence="1">
    <location>
        <begin position="73"/>
        <end position="117"/>
    </location>
</feature>
<feature type="transmembrane region" description="Helical" evidence="2">
    <location>
        <begin position="46"/>
        <end position="64"/>
    </location>
</feature>